<dbReference type="AlphaFoldDB" id="A1SVM7"/>
<organism evidence="1 2">
    <name type="scientific">Psychromonas ingrahamii (strain DSM 17664 / CCUG 51855 / 37)</name>
    <dbReference type="NCBI Taxonomy" id="357804"/>
    <lineage>
        <taxon>Bacteria</taxon>
        <taxon>Pseudomonadati</taxon>
        <taxon>Pseudomonadota</taxon>
        <taxon>Gammaproteobacteria</taxon>
        <taxon>Alteromonadales</taxon>
        <taxon>Psychromonadaceae</taxon>
        <taxon>Psychromonas</taxon>
    </lineage>
</organism>
<name>A1SVM7_PSYIN</name>
<reference evidence="1 2" key="1">
    <citation type="submission" date="2007-01" db="EMBL/GenBank/DDBJ databases">
        <title>Complete sequence of Psychromonas ingrahamii 37.</title>
        <authorList>
            <consortium name="US DOE Joint Genome Institute"/>
            <person name="Copeland A."/>
            <person name="Lucas S."/>
            <person name="Lapidus A."/>
            <person name="Barry K."/>
            <person name="Detter J.C."/>
            <person name="Glavina del Rio T."/>
            <person name="Hammon N."/>
            <person name="Israni S."/>
            <person name="Dalin E."/>
            <person name="Tice H."/>
            <person name="Pitluck S."/>
            <person name="Thompson L.S."/>
            <person name="Brettin T."/>
            <person name="Bruce D."/>
            <person name="Han C."/>
            <person name="Tapia R."/>
            <person name="Schmutz J."/>
            <person name="Larimer F."/>
            <person name="Land M."/>
            <person name="Hauser L."/>
            <person name="Kyrpides N."/>
            <person name="Ivanova N."/>
            <person name="Staley J."/>
            <person name="Richardson P."/>
        </authorList>
    </citation>
    <scope>NUCLEOTIDE SEQUENCE [LARGE SCALE GENOMIC DNA]</scope>
    <source>
        <strain evidence="1 2">37</strain>
    </source>
</reference>
<accession>A1SVM7</accession>
<proteinExistence type="predicted"/>
<sequence length="103" mass="11960">MNNPEITKTQLITLLSNWGEGKISSQQLQDWMITFYDPPEVSIGPTEPEWTQLAMNIIMNEYEIAKTKKFRLENYALAIAFAECTEETFNQSKHLFIYDGFSD</sequence>
<evidence type="ECO:0000313" key="2">
    <source>
        <dbReference type="Proteomes" id="UP000000639"/>
    </source>
</evidence>
<protein>
    <submittedName>
        <fullName evidence="1">Uncharacterized protein</fullName>
    </submittedName>
</protein>
<dbReference type="HOGENOM" id="CLU_2261473_0_0_6"/>
<keyword evidence="2" id="KW-1185">Reference proteome</keyword>
<evidence type="ECO:0000313" key="1">
    <source>
        <dbReference type="EMBL" id="ABM03542.1"/>
    </source>
</evidence>
<gene>
    <name evidence="1" type="ordered locus">Ping_1759</name>
</gene>
<dbReference type="KEGG" id="pin:Ping_1759"/>
<dbReference type="eggNOG" id="ENOG503417T">
    <property type="taxonomic scope" value="Bacteria"/>
</dbReference>
<dbReference type="Proteomes" id="UP000000639">
    <property type="component" value="Chromosome"/>
</dbReference>
<dbReference type="EMBL" id="CP000510">
    <property type="protein sequence ID" value="ABM03542.1"/>
    <property type="molecule type" value="Genomic_DNA"/>
</dbReference>
<dbReference type="OrthoDB" id="6292287at2"/>
<dbReference type="RefSeq" id="WP_011770102.1">
    <property type="nucleotide sequence ID" value="NC_008709.1"/>
</dbReference>